<name>A0A183TWT2_TOXCA</name>
<dbReference type="AlphaFoldDB" id="A0A183TWT2"/>
<accession>A0A183TWT2</accession>
<proteinExistence type="predicted"/>
<evidence type="ECO:0000313" key="3">
    <source>
        <dbReference type="WBParaSite" id="TCNE_0000070101-mRNA-1"/>
    </source>
</evidence>
<dbReference type="WBParaSite" id="TCNE_0000070101-mRNA-1">
    <property type="protein sequence ID" value="TCNE_0000070101-mRNA-1"/>
    <property type="gene ID" value="TCNE_0000070101"/>
</dbReference>
<gene>
    <name evidence="1" type="ORF">TCNE_LOCUS702</name>
</gene>
<evidence type="ECO:0000313" key="1">
    <source>
        <dbReference type="EMBL" id="VDM24722.1"/>
    </source>
</evidence>
<organism evidence="2 3">
    <name type="scientific">Toxocara canis</name>
    <name type="common">Canine roundworm</name>
    <dbReference type="NCBI Taxonomy" id="6265"/>
    <lineage>
        <taxon>Eukaryota</taxon>
        <taxon>Metazoa</taxon>
        <taxon>Ecdysozoa</taxon>
        <taxon>Nematoda</taxon>
        <taxon>Chromadorea</taxon>
        <taxon>Rhabditida</taxon>
        <taxon>Spirurina</taxon>
        <taxon>Ascaridomorpha</taxon>
        <taxon>Ascaridoidea</taxon>
        <taxon>Toxocaridae</taxon>
        <taxon>Toxocara</taxon>
    </lineage>
</organism>
<reference evidence="1 2" key="2">
    <citation type="submission" date="2018-11" db="EMBL/GenBank/DDBJ databases">
        <authorList>
            <consortium name="Pathogen Informatics"/>
        </authorList>
    </citation>
    <scope>NUCLEOTIDE SEQUENCE [LARGE SCALE GENOMIC DNA]</scope>
</reference>
<keyword evidence="2" id="KW-1185">Reference proteome</keyword>
<protein>
    <submittedName>
        <fullName evidence="3">Secreted protein</fullName>
    </submittedName>
</protein>
<evidence type="ECO:0000313" key="2">
    <source>
        <dbReference type="Proteomes" id="UP000050794"/>
    </source>
</evidence>
<dbReference type="Proteomes" id="UP000050794">
    <property type="component" value="Unassembled WGS sequence"/>
</dbReference>
<sequence>MFPLRLLCASRKEGLAEKEEREIGWCAFVVDLSTTWSMRNMSTSLNWSERYGGCGARRGNPQRTGIWSSRVICCASCTLKATAALLACNVRLLLRLAFGSSALSYLVWK</sequence>
<reference evidence="3" key="1">
    <citation type="submission" date="2016-06" db="UniProtKB">
        <authorList>
            <consortium name="WormBaseParasite"/>
        </authorList>
    </citation>
    <scope>IDENTIFICATION</scope>
</reference>
<dbReference type="EMBL" id="UYWY01000385">
    <property type="protein sequence ID" value="VDM24722.1"/>
    <property type="molecule type" value="Genomic_DNA"/>
</dbReference>